<feature type="region of interest" description="Disordered" evidence="1">
    <location>
        <begin position="232"/>
        <end position="265"/>
    </location>
</feature>
<feature type="compositionally biased region" description="Polar residues" evidence="1">
    <location>
        <begin position="242"/>
        <end position="256"/>
    </location>
</feature>
<protein>
    <submittedName>
        <fullName evidence="2">Uncharacterized protein</fullName>
    </submittedName>
</protein>
<dbReference type="InParanoid" id="A0A2P5HJT5"/>
<proteinExistence type="predicted"/>
<evidence type="ECO:0000313" key="3">
    <source>
        <dbReference type="Proteomes" id="UP000094444"/>
    </source>
</evidence>
<accession>A0A2P5HJT5</accession>
<feature type="compositionally biased region" description="Polar residues" evidence="1">
    <location>
        <begin position="145"/>
        <end position="166"/>
    </location>
</feature>
<evidence type="ECO:0000313" key="2">
    <source>
        <dbReference type="EMBL" id="POS70471.1"/>
    </source>
</evidence>
<organism evidence="2 3">
    <name type="scientific">Diaporthe helianthi</name>
    <dbReference type="NCBI Taxonomy" id="158607"/>
    <lineage>
        <taxon>Eukaryota</taxon>
        <taxon>Fungi</taxon>
        <taxon>Dikarya</taxon>
        <taxon>Ascomycota</taxon>
        <taxon>Pezizomycotina</taxon>
        <taxon>Sordariomycetes</taxon>
        <taxon>Sordariomycetidae</taxon>
        <taxon>Diaporthales</taxon>
        <taxon>Diaporthaceae</taxon>
        <taxon>Diaporthe</taxon>
    </lineage>
</organism>
<feature type="compositionally biased region" description="Basic and acidic residues" evidence="1">
    <location>
        <begin position="85"/>
        <end position="95"/>
    </location>
</feature>
<gene>
    <name evidence="2" type="ORF">DHEL01_v211136</name>
</gene>
<name>A0A2P5HJT5_DIAHE</name>
<feature type="region of interest" description="Disordered" evidence="1">
    <location>
        <begin position="75"/>
        <end position="110"/>
    </location>
</feature>
<reference evidence="2" key="1">
    <citation type="submission" date="2017-09" db="EMBL/GenBank/DDBJ databases">
        <title>Polyketide synthases of a Diaporthe helianthi virulent isolate.</title>
        <authorList>
            <person name="Baroncelli R."/>
        </authorList>
    </citation>
    <scope>NUCLEOTIDE SEQUENCE [LARGE SCALE GENOMIC DNA]</scope>
    <source>
        <strain evidence="2">7/96</strain>
    </source>
</reference>
<comment type="caution">
    <text evidence="2">The sequence shown here is derived from an EMBL/GenBank/DDBJ whole genome shotgun (WGS) entry which is preliminary data.</text>
</comment>
<feature type="region of interest" description="Disordered" evidence="1">
    <location>
        <begin position="297"/>
        <end position="327"/>
    </location>
</feature>
<evidence type="ECO:0000256" key="1">
    <source>
        <dbReference type="SAM" id="MobiDB-lite"/>
    </source>
</evidence>
<dbReference type="EMBL" id="MAVT02001622">
    <property type="protein sequence ID" value="POS70471.1"/>
    <property type="molecule type" value="Genomic_DNA"/>
</dbReference>
<dbReference type="Proteomes" id="UP000094444">
    <property type="component" value="Unassembled WGS sequence"/>
</dbReference>
<dbReference type="AlphaFoldDB" id="A0A2P5HJT5"/>
<dbReference type="OrthoDB" id="3506470at2759"/>
<sequence length="793" mass="86662">MDAMEQTFPELLARDLARSQDVFRTRSLTSGSPVESLALEFQPPQVPHRNPSRVVTSTLHRTTSETALCSPREYARARTGTATRQQRERQQEEWPLKSPGPRLSSLQPDRRQDHMLAIKETHMEQGTKKESRRLFLNGLDDDWVSDSSTDIDPGTSSPSVRTRKQSVTTAATSVEIHSVLGGIGEACLSPASSLSKEVARAPGSGDRSWVDLEPEMLRPEAELDGGVASVGAAEYSDESHAQPATRSSVRGSTEQLSHVDVPRKRSSLSHHVTSVIIGEATQVRVGWAPHKVDLEAAFKPPTPSLPQEASSLRPRPSPSPDDWETSEAVSYQVAPASCRQPFYEPQYALTATSSYHLRPPSPPPREAIAYNASDASQPLLRQHTSLLHRLRKTKSHSRMPIVTQVQSWLDSSTATAHLTSPTDLSATSPTSKAPIGSVRVAAEVLENLRISVGNFPDTMLRTSSLTVQTVRSYSRKLRRGGTINGDRGFGRDSDDYTFTAFDNHTMESVPASMDRKSSLGNLRLKKLSLRGKKLHLSPRQAPAHNPPFLKEEDGFWPPIDHHNYSMLSNSAPSRKSSETSACVGALRSIFPDGTDYLLDGLYAHLIAYNYMNSLSGAMPHLLGSPSQTGLCSRPSLHFPPGVTSRADLELQDRDDLVIRELQDEVSTGTSTAVVPKKAASLLGLGGTHMGIHVRPRPGTLAGRKDKYRTTAPPPASFSASLESESAMRDLRDAIASNIKRLVETVKQCSPAAASRDSDEDSEDAAILAQDARELDPTLLRALCEVVRCYEELL</sequence>
<feature type="region of interest" description="Disordered" evidence="1">
    <location>
        <begin position="142"/>
        <end position="166"/>
    </location>
</feature>
<dbReference type="STRING" id="158607.A0A2P5HJT5"/>
<keyword evidence="3" id="KW-1185">Reference proteome</keyword>
<feature type="region of interest" description="Disordered" evidence="1">
    <location>
        <begin position="693"/>
        <end position="723"/>
    </location>
</feature>